<dbReference type="InterPro" id="IPR043130">
    <property type="entry name" value="CDP-OH_PTrfase_TM_dom"/>
</dbReference>
<keyword evidence="3 5" id="KW-0808">Transferase</keyword>
<organism evidence="8 9">
    <name type="scientific">Chlamydomonas eustigma</name>
    <dbReference type="NCBI Taxonomy" id="1157962"/>
    <lineage>
        <taxon>Eukaryota</taxon>
        <taxon>Viridiplantae</taxon>
        <taxon>Chlorophyta</taxon>
        <taxon>core chlorophytes</taxon>
        <taxon>Chlorophyceae</taxon>
        <taxon>CS clade</taxon>
        <taxon>Chlamydomonadales</taxon>
        <taxon>Chlamydomonadaceae</taxon>
        <taxon>Chlamydomonas</taxon>
    </lineage>
</organism>
<evidence type="ECO:0000256" key="7">
    <source>
        <dbReference type="SAM" id="Phobius"/>
    </source>
</evidence>
<comment type="subcellular location">
    <subcellularLocation>
        <location evidence="1">Membrane</location>
    </subcellularLocation>
</comment>
<name>A0A250X0R3_9CHLO</name>
<evidence type="ECO:0000256" key="2">
    <source>
        <dbReference type="ARBA" id="ARBA00010441"/>
    </source>
</evidence>
<dbReference type="OrthoDB" id="196717at2759"/>
<dbReference type="EMBL" id="BEGY01000017">
    <property type="protein sequence ID" value="GAX76340.1"/>
    <property type="molecule type" value="Genomic_DNA"/>
</dbReference>
<evidence type="ECO:0000256" key="1">
    <source>
        <dbReference type="ARBA" id="ARBA00004370"/>
    </source>
</evidence>
<feature type="transmembrane region" description="Helical" evidence="7">
    <location>
        <begin position="48"/>
        <end position="71"/>
    </location>
</feature>
<evidence type="ECO:0000256" key="5">
    <source>
        <dbReference type="RuleBase" id="RU003750"/>
    </source>
</evidence>
<dbReference type="InterPro" id="IPR000462">
    <property type="entry name" value="CDP-OH_P_trans"/>
</dbReference>
<dbReference type="GO" id="GO:0016020">
    <property type="term" value="C:membrane"/>
    <property type="evidence" value="ECO:0007669"/>
    <property type="project" value="UniProtKB-SubCell"/>
</dbReference>
<proteinExistence type="inferred from homology"/>
<evidence type="ECO:0000256" key="4">
    <source>
        <dbReference type="ARBA" id="ARBA00023136"/>
    </source>
</evidence>
<reference evidence="8 9" key="1">
    <citation type="submission" date="2017-08" db="EMBL/GenBank/DDBJ databases">
        <title>Acidophilic green algal genome provides insights into adaptation to an acidic environment.</title>
        <authorList>
            <person name="Hirooka S."/>
            <person name="Hirose Y."/>
            <person name="Kanesaki Y."/>
            <person name="Higuchi S."/>
            <person name="Fujiwara T."/>
            <person name="Onuma R."/>
            <person name="Era A."/>
            <person name="Ohbayashi R."/>
            <person name="Uzuka A."/>
            <person name="Nozaki H."/>
            <person name="Yoshikawa H."/>
            <person name="Miyagishima S.Y."/>
        </authorList>
    </citation>
    <scope>NUCLEOTIDE SEQUENCE [LARGE SCALE GENOMIC DNA]</scope>
    <source>
        <strain evidence="8 9">NIES-2499</strain>
    </source>
</reference>
<accession>A0A250X0R3</accession>
<feature type="transmembrane region" description="Helical" evidence="7">
    <location>
        <begin position="77"/>
        <end position="93"/>
    </location>
</feature>
<dbReference type="PANTHER" id="PTHR10414:SF37">
    <property type="entry name" value="BB IN A BOXCAR, ISOFORM C"/>
    <property type="match status" value="1"/>
</dbReference>
<dbReference type="PANTHER" id="PTHR10414">
    <property type="entry name" value="ETHANOLAMINEPHOSPHOTRANSFERASE"/>
    <property type="match status" value="1"/>
</dbReference>
<feature type="compositionally biased region" description="Low complexity" evidence="6">
    <location>
        <begin position="478"/>
        <end position="487"/>
    </location>
</feature>
<dbReference type="InterPro" id="IPR048254">
    <property type="entry name" value="CDP_ALCOHOL_P_TRANSF_CS"/>
</dbReference>
<evidence type="ECO:0000313" key="9">
    <source>
        <dbReference type="Proteomes" id="UP000232323"/>
    </source>
</evidence>
<feature type="transmembrane region" description="Helical" evidence="7">
    <location>
        <begin position="379"/>
        <end position="399"/>
    </location>
</feature>
<evidence type="ECO:0000256" key="6">
    <source>
        <dbReference type="SAM" id="MobiDB-lite"/>
    </source>
</evidence>
<keyword evidence="4 7" id="KW-0472">Membrane</keyword>
<dbReference type="Pfam" id="PF01066">
    <property type="entry name" value="CDP-OH_P_transf"/>
    <property type="match status" value="1"/>
</dbReference>
<keyword evidence="9" id="KW-1185">Reference proteome</keyword>
<dbReference type="Proteomes" id="UP000232323">
    <property type="component" value="Unassembled WGS sequence"/>
</dbReference>
<feature type="transmembrane region" description="Helical" evidence="7">
    <location>
        <begin position="296"/>
        <end position="316"/>
    </location>
</feature>
<dbReference type="InterPro" id="IPR014472">
    <property type="entry name" value="CHOPT"/>
</dbReference>
<feature type="transmembrane region" description="Helical" evidence="7">
    <location>
        <begin position="267"/>
        <end position="284"/>
    </location>
</feature>
<gene>
    <name evidence="8" type="ORF">CEUSTIGMA_g3786.t1</name>
</gene>
<feature type="compositionally biased region" description="Basic and acidic residues" evidence="6">
    <location>
        <begin position="449"/>
        <end position="463"/>
    </location>
</feature>
<dbReference type="GO" id="GO:0016780">
    <property type="term" value="F:phosphotransferase activity, for other substituted phosphate groups"/>
    <property type="evidence" value="ECO:0007669"/>
    <property type="project" value="InterPro"/>
</dbReference>
<comment type="caution">
    <text evidence="8">The sequence shown here is derived from an EMBL/GenBank/DDBJ whole genome shotgun (WGS) entry which is preliminary data.</text>
</comment>
<dbReference type="STRING" id="1157962.A0A250X0R3"/>
<comment type="similarity">
    <text evidence="2 5">Belongs to the CDP-alcohol phosphatidyltransferase class-I family.</text>
</comment>
<dbReference type="Gene3D" id="1.20.120.1760">
    <property type="match status" value="1"/>
</dbReference>
<feature type="region of interest" description="Disordered" evidence="6">
    <location>
        <begin position="449"/>
        <end position="493"/>
    </location>
</feature>
<keyword evidence="7" id="KW-1133">Transmembrane helix</keyword>
<protein>
    <submittedName>
        <fullName evidence="8">Uncharacterized protein</fullName>
    </submittedName>
</protein>
<keyword evidence="7" id="KW-0812">Transmembrane</keyword>
<evidence type="ECO:0000256" key="3">
    <source>
        <dbReference type="ARBA" id="ARBA00022679"/>
    </source>
</evidence>
<feature type="transmembrane region" description="Helical" evidence="7">
    <location>
        <begin position="323"/>
        <end position="342"/>
    </location>
</feature>
<sequence>MQFLSHEELIGLKQYKYKACGYTVLDDIHNPVWTWLVNRLPIWLAPNLITLLASASILISFMINICYLPGFKGEAPQWVYLVTAISVVLYVNLDCMDGKQARRTGSSSPLGQLFDHGCDALVLHMMLGNIAASLGVSCGWRMAAGCLGILAPWMLAQWEEYHTGVMVYGTRFYGVLEANYSICVVHLVTGLFGPAIWRHHVAFPTVFQGLLGDGMSLADLSLIVVATAGVAQGCHNVHRVLVQPLPPLPEEERGSKHVGRVAASRQLMYLLVVCLLGGILMHLAEGRGALEGRLAFSTFGVLYALTATQLIIAHMCKQPLQAPLVPILLLALGVANTLALKYTSPHLIISSSNEVSSPAPSTHTYKNWVGSWLLSQRDVTVVVAVVSWLWYSTYVLVIINQICEYLDVQVLSISKVLARNAATAAAEAEAKDMQSAVYHATSITEGADGVRYHTKGTAEDSKPHGSSRLGGSEVDALSSYSSPSSHSGSDKEE</sequence>
<dbReference type="PROSITE" id="PS00379">
    <property type="entry name" value="CDP_ALCOHOL_P_TRANSF"/>
    <property type="match status" value="1"/>
</dbReference>
<dbReference type="AlphaFoldDB" id="A0A250X0R3"/>
<dbReference type="GO" id="GO:0008654">
    <property type="term" value="P:phospholipid biosynthetic process"/>
    <property type="evidence" value="ECO:0007669"/>
    <property type="project" value="InterPro"/>
</dbReference>
<evidence type="ECO:0000313" key="8">
    <source>
        <dbReference type="EMBL" id="GAX76340.1"/>
    </source>
</evidence>